<feature type="transmembrane region" description="Helical" evidence="7">
    <location>
        <begin position="183"/>
        <end position="207"/>
    </location>
</feature>
<dbReference type="PANTHER" id="PTHR23513:SF11">
    <property type="entry name" value="STAPHYLOFERRIN A TRANSPORTER"/>
    <property type="match status" value="1"/>
</dbReference>
<keyword evidence="9" id="KW-1185">Reference proteome</keyword>
<keyword evidence="3" id="KW-1003">Cell membrane</keyword>
<dbReference type="PANTHER" id="PTHR23513">
    <property type="entry name" value="INTEGRAL MEMBRANE EFFLUX PROTEIN-RELATED"/>
    <property type="match status" value="1"/>
</dbReference>
<dbReference type="CDD" id="cd06173">
    <property type="entry name" value="MFS_MefA_like"/>
    <property type="match status" value="1"/>
</dbReference>
<evidence type="ECO:0000256" key="3">
    <source>
        <dbReference type="ARBA" id="ARBA00022475"/>
    </source>
</evidence>
<protein>
    <submittedName>
        <fullName evidence="8">MFS transporter</fullName>
    </submittedName>
</protein>
<comment type="subcellular location">
    <subcellularLocation>
        <location evidence="1">Cell membrane</location>
        <topology evidence="1">Multi-pass membrane protein</topology>
    </subcellularLocation>
</comment>
<evidence type="ECO:0000256" key="4">
    <source>
        <dbReference type="ARBA" id="ARBA00022692"/>
    </source>
</evidence>
<evidence type="ECO:0000256" key="7">
    <source>
        <dbReference type="SAM" id="Phobius"/>
    </source>
</evidence>
<evidence type="ECO:0000256" key="5">
    <source>
        <dbReference type="ARBA" id="ARBA00022989"/>
    </source>
</evidence>
<sequence>MNTDSPPARRWTLPLPPRPSRRWPLLKSPNFRLLALGQTASNTGTWMQKVAQDWLALELSHGNGTVLGITTALQFLPLLVLGPYGGVLVDRYSRRRTLTATQAVMGVIALAPAVLVVTGKVSLGGLYVLALAFGLTMVVEKPALQAFIAESVGPGQLVSALAFNSAVLNLARMAGPALAGPLIVLFGPAPAFVGNALSYLAVIVCLLRMDPRSLNRAPPTTRAAGQVRAGLRYVGEHPDLARTLVLVAVVAAFGMNFQITTALMATHVYRAPAATFGLGNAALAAGSVLGSLLAIRYQRPSGGHMAAAAAVFGVLEVASGLMPSQLSFLLMLIPTGTALLVFLTAAKARLQLGVGDDIRGRVMSLYMLASLGTTPLVAPCIGWLAHVAGPRAALVLGGAVSAAAAVTVGLLHRRPTAGTSGRQTVTTPAPAR</sequence>
<feature type="transmembrane region" description="Helical" evidence="7">
    <location>
        <begin position="271"/>
        <end position="295"/>
    </location>
</feature>
<name>A0ABQ3R2F2_9ACTN</name>
<keyword evidence="4 7" id="KW-0812">Transmembrane</keyword>
<evidence type="ECO:0000256" key="6">
    <source>
        <dbReference type="ARBA" id="ARBA00023136"/>
    </source>
</evidence>
<feature type="transmembrane region" description="Helical" evidence="7">
    <location>
        <begin position="365"/>
        <end position="386"/>
    </location>
</feature>
<keyword evidence="6 7" id="KW-0472">Membrane</keyword>
<dbReference type="InterPro" id="IPR010290">
    <property type="entry name" value="TM_effector"/>
</dbReference>
<feature type="transmembrane region" description="Helical" evidence="7">
    <location>
        <begin position="328"/>
        <end position="345"/>
    </location>
</feature>
<evidence type="ECO:0000256" key="2">
    <source>
        <dbReference type="ARBA" id="ARBA00022448"/>
    </source>
</evidence>
<reference evidence="8" key="1">
    <citation type="submission" date="2024-05" db="EMBL/GenBank/DDBJ databases">
        <title>Whole genome shotgun sequence of Streptomyces violascens NBRC 12920.</title>
        <authorList>
            <person name="Komaki H."/>
            <person name="Tamura T."/>
        </authorList>
    </citation>
    <scope>NUCLEOTIDE SEQUENCE</scope>
    <source>
        <strain evidence="8">NBRC 12920</strain>
    </source>
</reference>
<dbReference type="Pfam" id="PF05977">
    <property type="entry name" value="MFS_3"/>
    <property type="match status" value="1"/>
</dbReference>
<dbReference type="RefSeq" id="WP_189967523.1">
    <property type="nucleotide sequence ID" value="NZ_BMUA01000019.1"/>
</dbReference>
<evidence type="ECO:0000313" key="8">
    <source>
        <dbReference type="EMBL" id="GHI43711.1"/>
    </source>
</evidence>
<dbReference type="InterPro" id="IPR036259">
    <property type="entry name" value="MFS_trans_sf"/>
</dbReference>
<evidence type="ECO:0000313" key="9">
    <source>
        <dbReference type="Proteomes" id="UP001050808"/>
    </source>
</evidence>
<keyword evidence="2" id="KW-0813">Transport</keyword>
<feature type="transmembrane region" description="Helical" evidence="7">
    <location>
        <begin position="392"/>
        <end position="412"/>
    </location>
</feature>
<feature type="transmembrane region" description="Helical" evidence="7">
    <location>
        <begin position="240"/>
        <end position="259"/>
    </location>
</feature>
<feature type="transmembrane region" description="Helical" evidence="7">
    <location>
        <begin position="151"/>
        <end position="171"/>
    </location>
</feature>
<evidence type="ECO:0000256" key="1">
    <source>
        <dbReference type="ARBA" id="ARBA00004651"/>
    </source>
</evidence>
<organism evidence="8 9">
    <name type="scientific">Streptomyces violascens</name>
    <dbReference type="NCBI Taxonomy" id="67381"/>
    <lineage>
        <taxon>Bacteria</taxon>
        <taxon>Bacillati</taxon>
        <taxon>Actinomycetota</taxon>
        <taxon>Actinomycetes</taxon>
        <taxon>Kitasatosporales</taxon>
        <taxon>Streptomycetaceae</taxon>
        <taxon>Streptomyces</taxon>
    </lineage>
</organism>
<accession>A0ABQ3R2F2</accession>
<dbReference type="Gene3D" id="1.20.1250.20">
    <property type="entry name" value="MFS general substrate transporter like domains"/>
    <property type="match status" value="1"/>
</dbReference>
<feature type="transmembrane region" description="Helical" evidence="7">
    <location>
        <begin position="64"/>
        <end position="85"/>
    </location>
</feature>
<gene>
    <name evidence="8" type="ORF">Sviol_81190</name>
</gene>
<proteinExistence type="predicted"/>
<dbReference type="SUPFAM" id="SSF103473">
    <property type="entry name" value="MFS general substrate transporter"/>
    <property type="match status" value="1"/>
</dbReference>
<dbReference type="Proteomes" id="UP001050808">
    <property type="component" value="Unassembled WGS sequence"/>
</dbReference>
<keyword evidence="5 7" id="KW-1133">Transmembrane helix</keyword>
<dbReference type="EMBL" id="BNDY01000021">
    <property type="protein sequence ID" value="GHI43711.1"/>
    <property type="molecule type" value="Genomic_DNA"/>
</dbReference>
<comment type="caution">
    <text evidence="8">The sequence shown here is derived from an EMBL/GenBank/DDBJ whole genome shotgun (WGS) entry which is preliminary data.</text>
</comment>